<dbReference type="PANTHER" id="PTHR21043">
    <property type="entry name" value="IOJAP SUPERFAMILY ORTHOLOG"/>
    <property type="match status" value="1"/>
</dbReference>
<dbReference type="InterPro" id="IPR043519">
    <property type="entry name" value="NT_sf"/>
</dbReference>
<feature type="compositionally biased region" description="Polar residues" evidence="2">
    <location>
        <begin position="73"/>
        <end position="82"/>
    </location>
</feature>
<dbReference type="EMBL" id="JAFHLR010000030">
    <property type="protein sequence ID" value="KAG5472808.1"/>
    <property type="molecule type" value="Genomic_DNA"/>
</dbReference>
<evidence type="ECO:0008006" key="5">
    <source>
        <dbReference type="Google" id="ProtNLM"/>
    </source>
</evidence>
<proteinExistence type="inferred from homology"/>
<reference evidence="4" key="1">
    <citation type="journal article" date="2021" name="Microbiol. Resour. Announc.">
        <title>LGAAP: Leishmaniinae Genome Assembly and Annotation Pipeline.</title>
        <authorList>
            <person name="Almutairi H."/>
            <person name="Urbaniak M.D."/>
            <person name="Bates M.D."/>
            <person name="Jariyapan N."/>
            <person name="Kwakye-Nuako G."/>
            <person name="Thomaz-Soccol V."/>
            <person name="Al-Salem W.S."/>
            <person name="Dillon R.J."/>
            <person name="Bates P.A."/>
            <person name="Gatherer D."/>
        </authorList>
    </citation>
    <scope>NUCLEOTIDE SEQUENCE [LARGE SCALE GENOMIC DNA]</scope>
</reference>
<dbReference type="Gene3D" id="3.30.460.10">
    <property type="entry name" value="Beta Polymerase, domain 2"/>
    <property type="match status" value="1"/>
</dbReference>
<protein>
    <recommendedName>
        <fullName evidence="5">Oligomerization domain family protein</fullName>
    </recommendedName>
</protein>
<evidence type="ECO:0000313" key="4">
    <source>
        <dbReference type="Proteomes" id="UP000674143"/>
    </source>
</evidence>
<dbReference type="FunFam" id="3.30.460.10:FF:000137">
    <property type="entry name" value="Uncharacterized protein L5213T.03"/>
    <property type="match status" value="1"/>
</dbReference>
<organism evidence="3 4">
    <name type="scientific">Leishmania orientalis</name>
    <dbReference type="NCBI Taxonomy" id="2249476"/>
    <lineage>
        <taxon>Eukaryota</taxon>
        <taxon>Discoba</taxon>
        <taxon>Euglenozoa</taxon>
        <taxon>Kinetoplastea</taxon>
        <taxon>Metakinetoplastina</taxon>
        <taxon>Trypanosomatida</taxon>
        <taxon>Trypanosomatidae</taxon>
        <taxon>Leishmaniinae</taxon>
        <taxon>Leishmania</taxon>
    </lineage>
</organism>
<dbReference type="SMR" id="A0A836KNZ2"/>
<dbReference type="Proteomes" id="UP000674143">
    <property type="component" value="Unassembled WGS sequence"/>
</dbReference>
<reference evidence="4" key="2">
    <citation type="journal article" date="2021" name="Sci. Data">
        <title>Chromosome-scale genome sequencing, assembly and annotation of six genomes from subfamily Leishmaniinae.</title>
        <authorList>
            <person name="Almutairi H."/>
            <person name="Urbaniak M.D."/>
            <person name="Bates M.D."/>
            <person name="Jariyapan N."/>
            <person name="Kwakye-Nuako G."/>
            <person name="Thomaz Soccol V."/>
            <person name="Al-Salem W.S."/>
            <person name="Dillon R.J."/>
            <person name="Bates P.A."/>
            <person name="Gatherer D."/>
        </authorList>
    </citation>
    <scope>NUCLEOTIDE SEQUENCE [LARGE SCALE GENOMIC DNA]</scope>
</reference>
<comment type="similarity">
    <text evidence="1">Belongs to the Iojap/RsfS family.</text>
</comment>
<feature type="region of interest" description="Disordered" evidence="2">
    <location>
        <begin position="151"/>
        <end position="184"/>
    </location>
</feature>
<dbReference type="KEGG" id="loi:92358101"/>
<feature type="compositionally biased region" description="Basic and acidic residues" evidence="2">
    <location>
        <begin position="170"/>
        <end position="184"/>
    </location>
</feature>
<dbReference type="GO" id="GO:0090071">
    <property type="term" value="P:negative regulation of ribosome biogenesis"/>
    <property type="evidence" value="ECO:0007669"/>
    <property type="project" value="TreeGrafter"/>
</dbReference>
<comment type="caution">
    <text evidence="3">The sequence shown here is derived from an EMBL/GenBank/DDBJ whole genome shotgun (WGS) entry which is preliminary data.</text>
</comment>
<dbReference type="AlphaFoldDB" id="A0A836KNZ2"/>
<feature type="region of interest" description="Disordered" evidence="2">
    <location>
        <begin position="63"/>
        <end position="82"/>
    </location>
</feature>
<dbReference type="GO" id="GO:0043023">
    <property type="term" value="F:ribosomal large subunit binding"/>
    <property type="evidence" value="ECO:0007669"/>
    <property type="project" value="TreeGrafter"/>
</dbReference>
<gene>
    <name evidence="3" type="ORF">LSCM4_02131</name>
</gene>
<dbReference type="PANTHER" id="PTHR21043:SF0">
    <property type="entry name" value="MITOCHONDRIAL ASSEMBLY OF RIBOSOMAL LARGE SUBUNIT PROTEIN 1"/>
    <property type="match status" value="1"/>
</dbReference>
<dbReference type="Pfam" id="PF02410">
    <property type="entry name" value="RsfS"/>
    <property type="match status" value="1"/>
</dbReference>
<name>A0A836KNZ2_9TRYP</name>
<keyword evidence="4" id="KW-1185">Reference proteome</keyword>
<evidence type="ECO:0000256" key="2">
    <source>
        <dbReference type="SAM" id="MobiDB-lite"/>
    </source>
</evidence>
<dbReference type="GeneID" id="92358101"/>
<evidence type="ECO:0000313" key="3">
    <source>
        <dbReference type="EMBL" id="KAG5472808.1"/>
    </source>
</evidence>
<accession>A0A836KNZ2</accession>
<dbReference type="RefSeq" id="XP_067061204.1">
    <property type="nucleotide sequence ID" value="XM_067204167.1"/>
</dbReference>
<sequence>MFCRGTALQPALMRARLTSLALRAPHRWLFSVSSAHLRPTHVPLAEDDNFVDVDHLMGLAAATRNPAPAGDSAPTSSGSTEVARSEVLGVVRVEPVEEGTRYSRLRIPLNADETAAARPRACTRAGLALGEEAAYADTAVDSSANSAVELASSPSSSATGSAEVATTEGFRSEERRLPDPSRLPYDDERFAEMLLEMEVNGVIDETWQDASKARLEDVKEIADILTSLKVRDLCCIDVSEKTSNFDYMMFGTCEGARHIHLAAWAVQDADKAHRISKIKRKQTDELWEVVPVGRIVVNLMVESFREEMTLERKWAVTRSMDPLAAANAPISEGRQVRAHGLWTLTLNLQDLEDFEVDYCKDILMQQM</sequence>
<feature type="compositionally biased region" description="Low complexity" evidence="2">
    <location>
        <begin position="151"/>
        <end position="162"/>
    </location>
</feature>
<evidence type="ECO:0000256" key="1">
    <source>
        <dbReference type="ARBA" id="ARBA00010574"/>
    </source>
</evidence>
<dbReference type="InterPro" id="IPR004394">
    <property type="entry name" value="Iojap/RsfS/C7orf30"/>
</dbReference>
<dbReference type="GO" id="GO:0017148">
    <property type="term" value="P:negative regulation of translation"/>
    <property type="evidence" value="ECO:0007669"/>
    <property type="project" value="TreeGrafter"/>
</dbReference>
<dbReference type="SUPFAM" id="SSF81301">
    <property type="entry name" value="Nucleotidyltransferase"/>
    <property type="match status" value="1"/>
</dbReference>